<dbReference type="EMBL" id="PYGE01000013">
    <property type="protein sequence ID" value="PSL01545.1"/>
    <property type="molecule type" value="Genomic_DNA"/>
</dbReference>
<dbReference type="Gene3D" id="2.60.40.10">
    <property type="entry name" value="Immunoglobulins"/>
    <property type="match status" value="1"/>
</dbReference>
<evidence type="ECO:0000313" key="1">
    <source>
        <dbReference type="EMBL" id="PSL01545.1"/>
    </source>
</evidence>
<dbReference type="InterPro" id="IPR013783">
    <property type="entry name" value="Ig-like_fold"/>
</dbReference>
<dbReference type="RefSeq" id="WP_106538409.1">
    <property type="nucleotide sequence ID" value="NZ_PYGE01000013.1"/>
</dbReference>
<comment type="caution">
    <text evidence="1">The sequence shown here is derived from an EMBL/GenBank/DDBJ whole genome shotgun (WGS) entry which is preliminary data.</text>
</comment>
<reference evidence="1 2" key="1">
    <citation type="submission" date="2018-03" db="EMBL/GenBank/DDBJ databases">
        <title>Genomic Encyclopedia of Archaeal and Bacterial Type Strains, Phase II (KMG-II): from individual species to whole genera.</title>
        <authorList>
            <person name="Goeker M."/>
        </authorList>
    </citation>
    <scope>NUCLEOTIDE SEQUENCE [LARGE SCALE GENOMIC DNA]</scope>
    <source>
        <strain evidence="1 2">DSM 45211</strain>
    </source>
</reference>
<proteinExistence type="predicted"/>
<dbReference type="InterPro" id="IPR008979">
    <property type="entry name" value="Galactose-bd-like_sf"/>
</dbReference>
<accession>A0A2P8DWE9</accession>
<sequence length="288" mass="30772">MSTIDTAPPRPATGLQGTGELAGIVLDWTPVPWETVVDHYALYAAEDADDVAVEDATLLAKTVYPHAQHRGLGGTARRWVYRVVTVDAAGTRSRPSKPITVTSQESVTVSGTPVAVVGEFDGKGLELALSPDGYARYTQTFPDGVDFRHGADDPATGWSYLHPGPADGWAGRREHRFRLRFPLDEAPADDVDLALWLIDSHASIPGSAVLKVNGTTVDRLEFAGGATKGSLQGDSTVPGSPLRPSYVERALPADLFVPGENVLELHKDDGSWIAYDAVGVFARPPAHE</sequence>
<dbReference type="AlphaFoldDB" id="A0A2P8DWE9"/>
<dbReference type="SUPFAM" id="SSF49785">
    <property type="entry name" value="Galactose-binding domain-like"/>
    <property type="match status" value="1"/>
</dbReference>
<dbReference type="GO" id="GO:0005975">
    <property type="term" value="P:carbohydrate metabolic process"/>
    <property type="evidence" value="ECO:0007669"/>
    <property type="project" value="UniProtKB-ARBA"/>
</dbReference>
<keyword evidence="2" id="KW-1185">Reference proteome</keyword>
<protein>
    <submittedName>
        <fullName evidence="1">Polysaccharide lyase family 4-like protein</fullName>
    </submittedName>
</protein>
<dbReference type="OrthoDB" id="4408269at2"/>
<keyword evidence="1" id="KW-0456">Lyase</keyword>
<evidence type="ECO:0000313" key="2">
    <source>
        <dbReference type="Proteomes" id="UP000243528"/>
    </source>
</evidence>
<organism evidence="1 2">
    <name type="scientific">Haloactinopolyspora alba</name>
    <dbReference type="NCBI Taxonomy" id="648780"/>
    <lineage>
        <taxon>Bacteria</taxon>
        <taxon>Bacillati</taxon>
        <taxon>Actinomycetota</taxon>
        <taxon>Actinomycetes</taxon>
        <taxon>Jiangellales</taxon>
        <taxon>Jiangellaceae</taxon>
        <taxon>Haloactinopolyspora</taxon>
    </lineage>
</organism>
<dbReference type="Proteomes" id="UP000243528">
    <property type="component" value="Unassembled WGS sequence"/>
</dbReference>
<name>A0A2P8DWE9_9ACTN</name>
<gene>
    <name evidence="1" type="ORF">CLV30_11333</name>
</gene>
<dbReference type="GO" id="GO:0016829">
    <property type="term" value="F:lyase activity"/>
    <property type="evidence" value="ECO:0007669"/>
    <property type="project" value="UniProtKB-KW"/>
</dbReference>